<dbReference type="AlphaFoldDB" id="F8P4S4"/>
<keyword evidence="2" id="KW-0812">Transmembrane</keyword>
<dbReference type="EMBL" id="GL945438">
    <property type="protein sequence ID" value="EGO21611.1"/>
    <property type="molecule type" value="Genomic_DNA"/>
</dbReference>
<dbReference type="HOGENOM" id="CLU_1492593_0_0_1"/>
<organism evidence="4">
    <name type="scientific">Serpula lacrymans var. lacrymans (strain S7.9)</name>
    <name type="common">Dry rot fungus</name>
    <dbReference type="NCBI Taxonomy" id="578457"/>
    <lineage>
        <taxon>Eukaryota</taxon>
        <taxon>Fungi</taxon>
        <taxon>Dikarya</taxon>
        <taxon>Basidiomycota</taxon>
        <taxon>Agaricomycotina</taxon>
        <taxon>Agaricomycetes</taxon>
        <taxon>Agaricomycetidae</taxon>
        <taxon>Boletales</taxon>
        <taxon>Coniophorineae</taxon>
        <taxon>Serpulaceae</taxon>
        <taxon>Serpula</taxon>
    </lineage>
</organism>
<feature type="region of interest" description="Disordered" evidence="1">
    <location>
        <begin position="132"/>
        <end position="155"/>
    </location>
</feature>
<dbReference type="KEGG" id="sla:SERLADRAFT_474199"/>
<gene>
    <name evidence="3" type="ORF">SERLADRAFT_474199</name>
</gene>
<evidence type="ECO:0000256" key="2">
    <source>
        <dbReference type="SAM" id="Phobius"/>
    </source>
</evidence>
<protein>
    <submittedName>
        <fullName evidence="3">Uncharacterized protein</fullName>
    </submittedName>
</protein>
<name>F8P4S4_SERL9</name>
<evidence type="ECO:0000313" key="3">
    <source>
        <dbReference type="EMBL" id="EGO21611.1"/>
    </source>
</evidence>
<feature type="non-terminal residue" evidence="3">
    <location>
        <position position="1"/>
    </location>
</feature>
<proteinExistence type="predicted"/>
<sequence>RTVVRTVDRQQCSLSSGPIGSPFSLHAKALSWFHLFLFPFTPLTVVLFFLSSITNQLLVLFLIVFLSPNPSALIQPASSNSDFACSVYRLSFIPFSATCSNRTPYRSTPKKSLTTLGVLSHINIFKNDAVHTSSPSAAQPAASQKGSSDLSSHRNPRTQPAYCTHLLRRHHFCFCTFLPCL</sequence>
<feature type="compositionally biased region" description="Low complexity" evidence="1">
    <location>
        <begin position="133"/>
        <end position="144"/>
    </location>
</feature>
<reference evidence="4" key="1">
    <citation type="journal article" date="2011" name="Science">
        <title>The plant cell wall-decomposing machinery underlies the functional diversity of forest fungi.</title>
        <authorList>
            <person name="Eastwood D.C."/>
            <person name="Floudas D."/>
            <person name="Binder M."/>
            <person name="Majcherczyk A."/>
            <person name="Schneider P."/>
            <person name="Aerts A."/>
            <person name="Asiegbu F.O."/>
            <person name="Baker S.E."/>
            <person name="Barry K."/>
            <person name="Bendiksby M."/>
            <person name="Blumentritt M."/>
            <person name="Coutinho P.M."/>
            <person name="Cullen D."/>
            <person name="de Vries R.P."/>
            <person name="Gathman A."/>
            <person name="Goodell B."/>
            <person name="Henrissat B."/>
            <person name="Ihrmark K."/>
            <person name="Kauserud H."/>
            <person name="Kohler A."/>
            <person name="LaButti K."/>
            <person name="Lapidus A."/>
            <person name="Lavin J.L."/>
            <person name="Lee Y.-H."/>
            <person name="Lindquist E."/>
            <person name="Lilly W."/>
            <person name="Lucas S."/>
            <person name="Morin E."/>
            <person name="Murat C."/>
            <person name="Oguiza J.A."/>
            <person name="Park J."/>
            <person name="Pisabarro A.G."/>
            <person name="Riley R."/>
            <person name="Rosling A."/>
            <person name="Salamov A."/>
            <person name="Schmidt O."/>
            <person name="Schmutz J."/>
            <person name="Skrede I."/>
            <person name="Stenlid J."/>
            <person name="Wiebenga A."/>
            <person name="Xie X."/>
            <person name="Kuees U."/>
            <person name="Hibbett D.S."/>
            <person name="Hoffmeister D."/>
            <person name="Hoegberg N."/>
            <person name="Martin F."/>
            <person name="Grigoriev I.V."/>
            <person name="Watkinson S.C."/>
        </authorList>
    </citation>
    <scope>NUCLEOTIDE SEQUENCE [LARGE SCALE GENOMIC DNA]</scope>
    <source>
        <strain evidence="4">S7.9</strain>
    </source>
</reference>
<dbReference type="GeneID" id="18820442"/>
<feature type="transmembrane region" description="Helical" evidence="2">
    <location>
        <begin position="32"/>
        <end position="50"/>
    </location>
</feature>
<dbReference type="RefSeq" id="XP_007321397.1">
    <property type="nucleotide sequence ID" value="XM_007321335.1"/>
</dbReference>
<evidence type="ECO:0000256" key="1">
    <source>
        <dbReference type="SAM" id="MobiDB-lite"/>
    </source>
</evidence>
<keyword evidence="2" id="KW-1133">Transmembrane helix</keyword>
<evidence type="ECO:0000313" key="4">
    <source>
        <dbReference type="Proteomes" id="UP000008064"/>
    </source>
</evidence>
<dbReference type="Proteomes" id="UP000008064">
    <property type="component" value="Unassembled WGS sequence"/>
</dbReference>
<keyword evidence="2" id="KW-0472">Membrane</keyword>
<accession>F8P4S4</accession>